<dbReference type="AlphaFoldDB" id="A0A7W5CEV3"/>
<feature type="signal peptide" evidence="1">
    <location>
        <begin position="1"/>
        <end position="22"/>
    </location>
</feature>
<dbReference type="RefSeq" id="WP_183571106.1">
    <property type="nucleotide sequence ID" value="NZ_CBCSLB010000037.1"/>
</dbReference>
<feature type="chain" id="PRO_5038678142" description="Copper amine oxidase" evidence="1">
    <location>
        <begin position="23"/>
        <end position="194"/>
    </location>
</feature>
<comment type="caution">
    <text evidence="2">The sequence shown here is derived from an EMBL/GenBank/DDBJ whole genome shotgun (WGS) entry which is preliminary data.</text>
</comment>
<keyword evidence="3" id="KW-1185">Reference proteome</keyword>
<dbReference type="Proteomes" id="UP000518605">
    <property type="component" value="Unassembled WGS sequence"/>
</dbReference>
<organism evidence="2 3">
    <name type="scientific">Paenibacillus endophyticus</name>
    <dbReference type="NCBI Taxonomy" id="1294268"/>
    <lineage>
        <taxon>Bacteria</taxon>
        <taxon>Bacillati</taxon>
        <taxon>Bacillota</taxon>
        <taxon>Bacilli</taxon>
        <taxon>Bacillales</taxon>
        <taxon>Paenibacillaceae</taxon>
        <taxon>Paenibacillus</taxon>
    </lineage>
</organism>
<protein>
    <recommendedName>
        <fullName evidence="4">Copper amine oxidase</fullName>
    </recommendedName>
</protein>
<accession>A0A7W5CEV3</accession>
<evidence type="ECO:0000256" key="1">
    <source>
        <dbReference type="SAM" id="SignalP"/>
    </source>
</evidence>
<keyword evidence="1" id="KW-0732">Signal</keyword>
<name>A0A7W5CEV3_9BACL</name>
<reference evidence="2 3" key="1">
    <citation type="submission" date="2020-08" db="EMBL/GenBank/DDBJ databases">
        <title>Genomic Encyclopedia of Type Strains, Phase III (KMG-III): the genomes of soil and plant-associated and newly described type strains.</title>
        <authorList>
            <person name="Whitman W."/>
        </authorList>
    </citation>
    <scope>NUCLEOTIDE SEQUENCE [LARGE SCALE GENOMIC DNA]</scope>
    <source>
        <strain evidence="2 3">CECT 8234</strain>
    </source>
</reference>
<proteinExistence type="predicted"/>
<evidence type="ECO:0008006" key="4">
    <source>
        <dbReference type="Google" id="ProtNLM"/>
    </source>
</evidence>
<gene>
    <name evidence="2" type="ORF">FHS16_006101</name>
</gene>
<evidence type="ECO:0000313" key="3">
    <source>
        <dbReference type="Proteomes" id="UP000518605"/>
    </source>
</evidence>
<dbReference type="EMBL" id="JACHXW010000031">
    <property type="protein sequence ID" value="MBB3155985.1"/>
    <property type="molecule type" value="Genomic_DNA"/>
</dbReference>
<sequence>MMRKKLVILSMALLLAGGSIVAADKLMQKVTLLYNNKQSSEDGLLVDDKVYINIRSLSDSLQAFIQWKGSEKKLVIQKPNVHMFMMNEKRTMFGQVEKGSVQKFLVQAQIDNLNVAITEFKVTLTDPNDKEITIDRRSQADDDFKEFVEKDTFWFSSKLVSYDFKYAGRYKLRFWMEQKNAEPQLISEKIITAK</sequence>
<evidence type="ECO:0000313" key="2">
    <source>
        <dbReference type="EMBL" id="MBB3155985.1"/>
    </source>
</evidence>